<evidence type="ECO:0000313" key="5">
    <source>
        <dbReference type="EMBL" id="PIB00530.1"/>
    </source>
</evidence>
<protein>
    <recommendedName>
        <fullName evidence="4">Bromo domain-containing protein</fullName>
    </recommendedName>
</protein>
<dbReference type="PANTHER" id="PTHR15398:SF4">
    <property type="entry name" value="BROMODOMAIN-CONTAINING PROTEIN 8 ISOFORM X1"/>
    <property type="match status" value="1"/>
</dbReference>
<dbReference type="OrthoDB" id="21449at2759"/>
<dbReference type="AlphaFoldDB" id="A0A2G5I6W9"/>
<feature type="compositionally biased region" description="Low complexity" evidence="3">
    <location>
        <begin position="338"/>
        <end position="358"/>
    </location>
</feature>
<evidence type="ECO:0000259" key="4">
    <source>
        <dbReference type="PROSITE" id="PS50014"/>
    </source>
</evidence>
<dbReference type="EMBL" id="CP134184">
    <property type="protein sequence ID" value="WPA95495.1"/>
    <property type="molecule type" value="Genomic_DNA"/>
</dbReference>
<dbReference type="PANTHER" id="PTHR15398">
    <property type="entry name" value="BROMODOMAIN-CONTAINING PROTEIN 8"/>
    <property type="match status" value="1"/>
</dbReference>
<dbReference type="InterPro" id="IPR001487">
    <property type="entry name" value="Bromodomain"/>
</dbReference>
<organism evidence="5 7">
    <name type="scientific">Cercospora beticola</name>
    <name type="common">Sugarbeet leaf spot fungus</name>
    <dbReference type="NCBI Taxonomy" id="122368"/>
    <lineage>
        <taxon>Eukaryota</taxon>
        <taxon>Fungi</taxon>
        <taxon>Dikarya</taxon>
        <taxon>Ascomycota</taxon>
        <taxon>Pezizomycotina</taxon>
        <taxon>Dothideomycetes</taxon>
        <taxon>Dothideomycetidae</taxon>
        <taxon>Mycosphaerellales</taxon>
        <taxon>Mycosphaerellaceae</taxon>
        <taxon>Cercospora</taxon>
    </lineage>
</organism>
<sequence>MHRDDPTDPAKWRASAGDGAFMTPLVTAYTHLESLLLFQALRCEGVHPISFNRISSQLLSVPLVRNDPAFDAGRLSPDALRELYLGLLKEEVKHDLGRDHDEENHLSNGDASPSSRKRKIASPVLPTVHEAAQHAHLIPQLVTRLYARYRENAVSKIKGYETKYAESKQHVEDIEAGLWDERLQREESARRLPERAGPQTQSPKPSPKPSSTAHTQPVVARPDIVRTPSATASPVIPKQPEVSSQATSKPYAQAKIDAVINHGPEPQHRRASSNTKLPPLSEMAPQSPRFGIPPKVTGQIPQQVQAVPHTHAANHNYVQGPPSGHHSPYGPPHTHGRQGSMSSPQLQQSLSRPSSSPRPILPPPPGMALPPPSPVGHTGSPGQHQYAAPIQQQQQQHYQQPHRPPPGAAPAPYQSPIPPHANNYYQQQPPYQDRRPSYQPPHPQTPTYGHQAHVQPHPGQMHQGAFMQPFQVAPQDPSRPMHHQPIRPQPAPPINAPSASTYVPHAHGTPATAPRVAPHLNRRVEDVLSMLATPPRGNTRPKPKPLWKEEFQPSPLLPSAEKPRPIIEPLSPTQERRSPARVARGGRGRDVSSVEDRLQAEPASKSRISKRKANARERSPGGHSVVSSTADESLRARTRSHSVSTATGANPHSDDRPPSRNGVKLEPSTPADTSEDAAAPSATPASGRVTRKRRGTLQNQQQPPSKRKRQQSPNRGDDGESSTPAPRSNTVIAVRNFNKMSSAVMNDILSHKHAAYFAGPVRDRDAPGYSDIVRQPQNLKTIKTAITAGTQLVKAATSTTDSPSEAANATSATVELERTSDTTPPKVIVNGAQLEKELMRMFANAYMFNPGEDGMALSTKEMFSDVEQKISEWRGTERADDEDETKGKRRKL</sequence>
<dbReference type="Proteomes" id="UP001302367">
    <property type="component" value="Chromosome 1"/>
</dbReference>
<feature type="region of interest" description="Disordered" evidence="3">
    <location>
        <begin position="869"/>
        <end position="892"/>
    </location>
</feature>
<feature type="compositionally biased region" description="Polar residues" evidence="3">
    <location>
        <begin position="641"/>
        <end position="650"/>
    </location>
</feature>
<feature type="region of interest" description="Disordered" evidence="3">
    <location>
        <begin position="96"/>
        <end position="119"/>
    </location>
</feature>
<evidence type="ECO:0000313" key="6">
    <source>
        <dbReference type="EMBL" id="WPA95495.1"/>
    </source>
</evidence>
<name>A0A2G5I6W9_CERBT</name>
<feature type="region of interest" description="Disordered" evidence="3">
    <location>
        <begin position="263"/>
        <end position="296"/>
    </location>
</feature>
<reference evidence="6 8" key="2">
    <citation type="submission" date="2023-09" db="EMBL/GenBank/DDBJ databases">
        <title>Complete-Gapless Cercospora beticola genome.</title>
        <authorList>
            <person name="Wyatt N.A."/>
            <person name="Spanner R.E."/>
            <person name="Bolton M.D."/>
        </authorList>
    </citation>
    <scope>NUCLEOTIDE SEQUENCE [LARGE SCALE GENOMIC DNA]</scope>
    <source>
        <strain evidence="6">Cb09-40</strain>
    </source>
</reference>
<feature type="compositionally biased region" description="Polar residues" evidence="3">
    <location>
        <begin position="721"/>
        <end position="730"/>
    </location>
</feature>
<feature type="compositionally biased region" description="Polar residues" evidence="3">
    <location>
        <begin position="797"/>
        <end position="813"/>
    </location>
</feature>
<feature type="compositionally biased region" description="Basic and acidic residues" evidence="3">
    <location>
        <begin position="96"/>
        <end position="105"/>
    </location>
</feature>
<dbReference type="GO" id="GO:0035267">
    <property type="term" value="C:NuA4 histone acetyltransferase complex"/>
    <property type="evidence" value="ECO:0007669"/>
    <property type="project" value="TreeGrafter"/>
</dbReference>
<evidence type="ECO:0000313" key="7">
    <source>
        <dbReference type="Proteomes" id="UP000230605"/>
    </source>
</evidence>
<feature type="region of interest" description="Disordered" evidence="3">
    <location>
        <begin position="797"/>
        <end position="825"/>
    </location>
</feature>
<gene>
    <name evidence="5" type="ORF">CB0940_00092</name>
    <name evidence="6" type="ORF">RHO25_000094</name>
</gene>
<accession>A0A2G5I6W9</accession>
<feature type="compositionally biased region" description="Pro residues" evidence="3">
    <location>
        <begin position="359"/>
        <end position="374"/>
    </location>
</feature>
<feature type="region of interest" description="Disordered" evidence="3">
    <location>
        <begin position="314"/>
        <end position="730"/>
    </location>
</feature>
<evidence type="ECO:0000256" key="2">
    <source>
        <dbReference type="PROSITE-ProRule" id="PRU00035"/>
    </source>
</evidence>
<feature type="compositionally biased region" description="Low complexity" evidence="3">
    <location>
        <begin position="383"/>
        <end position="401"/>
    </location>
</feature>
<proteinExistence type="predicted"/>
<feature type="region of interest" description="Disordered" evidence="3">
    <location>
        <begin position="186"/>
        <end position="249"/>
    </location>
</feature>
<feature type="compositionally biased region" description="Pro residues" evidence="3">
    <location>
        <begin position="402"/>
        <end position="419"/>
    </location>
</feature>
<dbReference type="GO" id="GO:0006325">
    <property type="term" value="P:chromatin organization"/>
    <property type="evidence" value="ECO:0007669"/>
    <property type="project" value="UniProtKB-ARBA"/>
</dbReference>
<evidence type="ECO:0000313" key="8">
    <source>
        <dbReference type="Proteomes" id="UP001302367"/>
    </source>
</evidence>
<dbReference type="EMBL" id="LKMD01000100">
    <property type="protein sequence ID" value="PIB00530.1"/>
    <property type="molecule type" value="Genomic_DNA"/>
</dbReference>
<dbReference type="Gene3D" id="1.20.920.10">
    <property type="entry name" value="Bromodomain-like"/>
    <property type="match status" value="1"/>
</dbReference>
<reference evidence="5 7" key="1">
    <citation type="submission" date="2015-10" db="EMBL/GenBank/DDBJ databases">
        <title>The cercosporin biosynthetic gene cluster was horizontally transferred to several fungal lineages and shown to be expanded in Cercospora beticola based on microsynteny with recipient genomes.</title>
        <authorList>
            <person name="De Jonge R."/>
            <person name="Ebert M.K."/>
            <person name="Suttle J.C."/>
            <person name="Jurick Ii W.M."/>
            <person name="Secor G.A."/>
            <person name="Thomma B.P."/>
            <person name="Van De Peer Y."/>
            <person name="Bolton M.D."/>
        </authorList>
    </citation>
    <scope>NUCLEOTIDE SEQUENCE [LARGE SCALE GENOMIC DNA]</scope>
    <source>
        <strain evidence="5 7">09-40</strain>
    </source>
</reference>
<feature type="compositionally biased region" description="Basic and acidic residues" evidence="3">
    <location>
        <begin position="587"/>
        <end position="599"/>
    </location>
</feature>
<dbReference type="InterPro" id="IPR036427">
    <property type="entry name" value="Bromodomain-like_sf"/>
</dbReference>
<dbReference type="PROSITE" id="PS50014">
    <property type="entry name" value="BROMODOMAIN_2"/>
    <property type="match status" value="1"/>
</dbReference>
<feature type="compositionally biased region" description="Basic and acidic residues" evidence="3">
    <location>
        <begin position="869"/>
        <end position="878"/>
    </location>
</feature>
<keyword evidence="8" id="KW-1185">Reference proteome</keyword>
<dbReference type="Proteomes" id="UP000230605">
    <property type="component" value="Chromosome 1"/>
</dbReference>
<evidence type="ECO:0000256" key="3">
    <source>
        <dbReference type="SAM" id="MobiDB-lite"/>
    </source>
</evidence>
<dbReference type="Pfam" id="PF00439">
    <property type="entry name" value="Bromodomain"/>
    <property type="match status" value="1"/>
</dbReference>
<evidence type="ECO:0000256" key="1">
    <source>
        <dbReference type="ARBA" id="ARBA00023117"/>
    </source>
</evidence>
<dbReference type="SUPFAM" id="SSF47370">
    <property type="entry name" value="Bromodomain"/>
    <property type="match status" value="1"/>
</dbReference>
<keyword evidence="1 2" id="KW-0103">Bromodomain</keyword>
<feature type="domain" description="Bromo" evidence="4">
    <location>
        <begin position="749"/>
        <end position="856"/>
    </location>
</feature>